<accession>A0AAU9TPN7</accession>
<keyword evidence="2" id="KW-1185">Reference proteome</keyword>
<dbReference type="AlphaFoldDB" id="A0AAU9TPN7"/>
<gene>
    <name evidence="1" type="ORF">EEDITHA_LOCUS4798</name>
</gene>
<reference evidence="1" key="1">
    <citation type="submission" date="2022-03" db="EMBL/GenBank/DDBJ databases">
        <authorList>
            <person name="Tunstrom K."/>
        </authorList>
    </citation>
    <scope>NUCLEOTIDE SEQUENCE</scope>
</reference>
<protein>
    <submittedName>
        <fullName evidence="1">Uncharacterized protein</fullName>
    </submittedName>
</protein>
<name>A0AAU9TPN7_EUPED</name>
<dbReference type="EMBL" id="CAKOGL010000007">
    <property type="protein sequence ID" value="CAH2088658.1"/>
    <property type="molecule type" value="Genomic_DNA"/>
</dbReference>
<proteinExistence type="predicted"/>
<comment type="caution">
    <text evidence="1">The sequence shown here is derived from an EMBL/GenBank/DDBJ whole genome shotgun (WGS) entry which is preliminary data.</text>
</comment>
<dbReference type="Proteomes" id="UP001153954">
    <property type="component" value="Unassembled WGS sequence"/>
</dbReference>
<organism evidence="1 2">
    <name type="scientific">Euphydryas editha</name>
    <name type="common">Edith's checkerspot</name>
    <dbReference type="NCBI Taxonomy" id="104508"/>
    <lineage>
        <taxon>Eukaryota</taxon>
        <taxon>Metazoa</taxon>
        <taxon>Ecdysozoa</taxon>
        <taxon>Arthropoda</taxon>
        <taxon>Hexapoda</taxon>
        <taxon>Insecta</taxon>
        <taxon>Pterygota</taxon>
        <taxon>Neoptera</taxon>
        <taxon>Endopterygota</taxon>
        <taxon>Lepidoptera</taxon>
        <taxon>Glossata</taxon>
        <taxon>Ditrysia</taxon>
        <taxon>Papilionoidea</taxon>
        <taxon>Nymphalidae</taxon>
        <taxon>Nymphalinae</taxon>
        <taxon>Euphydryas</taxon>
    </lineage>
</organism>
<evidence type="ECO:0000313" key="2">
    <source>
        <dbReference type="Proteomes" id="UP001153954"/>
    </source>
</evidence>
<sequence length="101" mass="11294">MADNMTSDKLLAVLNLENTEQVSAEFQLAGTQPSSVASTEIRRTLTIVGLTPDDFTNTYSSVEFDFNALKDTFKLYCKDFEEPLVDQKPSKALEFSAKMPF</sequence>
<evidence type="ECO:0000313" key="1">
    <source>
        <dbReference type="EMBL" id="CAH2088658.1"/>
    </source>
</evidence>